<dbReference type="SMART" id="SM00392">
    <property type="entry name" value="PROF"/>
    <property type="match status" value="1"/>
</dbReference>
<dbReference type="PANTHER" id="PTHR11604">
    <property type="entry name" value="PROFILIN"/>
    <property type="match status" value="1"/>
</dbReference>
<sequence>MSWQDYVDHQLIRQGLAHAAFIGEDLAVWASSEGFNLSEAERRAMFDAFGNPDHVYESGLYLTGRHFHPVAADDRIIKVTQGRNGAMLVRMKSFIIVGEYGDLAPAQGQHFINKVADQLTASGY</sequence>
<protein>
    <recommendedName>
        <fullName evidence="6">Profilin</fullName>
    </recommendedName>
</protein>
<keyword evidence="8" id="KW-1185">Reference proteome</keyword>
<dbReference type="AlphaFoldDB" id="A0A5N6JM81"/>
<dbReference type="SUPFAM" id="SSF55770">
    <property type="entry name" value="Profilin (actin-binding protein)"/>
    <property type="match status" value="1"/>
</dbReference>
<evidence type="ECO:0000256" key="3">
    <source>
        <dbReference type="ARBA" id="ARBA00022490"/>
    </source>
</evidence>
<evidence type="ECO:0000256" key="4">
    <source>
        <dbReference type="ARBA" id="ARBA00023203"/>
    </source>
</evidence>
<dbReference type="Gene3D" id="3.30.450.30">
    <property type="entry name" value="Dynein light chain 2a, cytoplasmic"/>
    <property type="match status" value="1"/>
</dbReference>
<evidence type="ECO:0000256" key="1">
    <source>
        <dbReference type="ARBA" id="ARBA00004245"/>
    </source>
</evidence>
<dbReference type="InterPro" id="IPR036140">
    <property type="entry name" value="PFN_sf"/>
</dbReference>
<name>A0A5N6JM81_9EURO</name>
<dbReference type="EMBL" id="ML732764">
    <property type="protein sequence ID" value="KAB8279778.1"/>
    <property type="molecule type" value="Genomic_DNA"/>
</dbReference>
<keyword evidence="3" id="KW-0963">Cytoplasm</keyword>
<dbReference type="PROSITE" id="PS00414">
    <property type="entry name" value="PROFILIN"/>
    <property type="match status" value="1"/>
</dbReference>
<evidence type="ECO:0000256" key="2">
    <source>
        <dbReference type="ARBA" id="ARBA00010058"/>
    </source>
</evidence>
<reference evidence="7 8" key="1">
    <citation type="submission" date="2019-04" db="EMBL/GenBank/DDBJ databases">
        <title>Fungal friends and foes A comparative genomics study of 23 Aspergillus species from section Flavi.</title>
        <authorList>
            <consortium name="DOE Joint Genome Institute"/>
            <person name="Kjaerbolling I."/>
            <person name="Vesth T.C."/>
            <person name="Frisvad J.C."/>
            <person name="Nybo J.L."/>
            <person name="Theobald S."/>
            <person name="Kildgaard S."/>
            <person name="Petersen T.I."/>
            <person name="Kuo A."/>
            <person name="Sato A."/>
            <person name="Lyhne E.K."/>
            <person name="Kogle M.E."/>
            <person name="Wiebenga A."/>
            <person name="Kun R.S."/>
            <person name="Lubbers R.J."/>
            <person name="Makela M.R."/>
            <person name="Barry K."/>
            <person name="Chovatia M."/>
            <person name="Clum A."/>
            <person name="Daum C."/>
            <person name="Haridas S."/>
            <person name="He G."/>
            <person name="LaButti K."/>
            <person name="Lipzen A."/>
            <person name="Mondo S."/>
            <person name="Pangilinan J."/>
            <person name="Riley R."/>
            <person name="Salamov A."/>
            <person name="Simmons B.A."/>
            <person name="Magnuson J.K."/>
            <person name="Henrissat B."/>
            <person name="Mortensen U.H."/>
            <person name="Larsen T.O."/>
            <person name="De vries R.P."/>
            <person name="Grigoriev I.V."/>
            <person name="Machida M."/>
            <person name="Baker S.E."/>
            <person name="Andersen M.R."/>
        </authorList>
    </citation>
    <scope>NUCLEOTIDE SEQUENCE [LARGE SCALE GENOMIC DNA]</scope>
    <source>
        <strain evidence="7 8">CBS 117635</strain>
    </source>
</reference>
<comment type="similarity">
    <text evidence="2 6">Belongs to the profilin family.</text>
</comment>
<dbReference type="InterPro" id="IPR048278">
    <property type="entry name" value="PFN"/>
</dbReference>
<gene>
    <name evidence="7" type="ORF">BDV30DRAFT_232900</name>
</gene>
<keyword evidence="4 6" id="KW-0009">Actin-binding</keyword>
<comment type="subcellular location">
    <subcellularLocation>
        <location evidence="1">Cytoplasm</location>
        <location evidence="1">Cytoskeleton</location>
    </subcellularLocation>
</comment>
<dbReference type="InterPro" id="IPR005455">
    <property type="entry name" value="PFN_euk"/>
</dbReference>
<dbReference type="PRINTS" id="PR01640">
    <property type="entry name" value="PROFILINPLNT"/>
</dbReference>
<evidence type="ECO:0000256" key="5">
    <source>
        <dbReference type="ARBA" id="ARBA00023212"/>
    </source>
</evidence>
<proteinExistence type="inferred from homology"/>
<dbReference type="GO" id="GO:0005856">
    <property type="term" value="C:cytoskeleton"/>
    <property type="evidence" value="ECO:0007669"/>
    <property type="project" value="UniProtKB-SubCell"/>
</dbReference>
<keyword evidence="5" id="KW-0206">Cytoskeleton</keyword>
<evidence type="ECO:0000313" key="7">
    <source>
        <dbReference type="EMBL" id="KAB8279778.1"/>
    </source>
</evidence>
<organism evidence="7 8">
    <name type="scientific">Aspergillus minisclerotigenes</name>
    <dbReference type="NCBI Taxonomy" id="656917"/>
    <lineage>
        <taxon>Eukaryota</taxon>
        <taxon>Fungi</taxon>
        <taxon>Dikarya</taxon>
        <taxon>Ascomycota</taxon>
        <taxon>Pezizomycotina</taxon>
        <taxon>Eurotiomycetes</taxon>
        <taxon>Eurotiomycetidae</taxon>
        <taxon>Eurotiales</taxon>
        <taxon>Aspergillaceae</taxon>
        <taxon>Aspergillus</taxon>
        <taxon>Aspergillus subgen. Circumdati</taxon>
    </lineage>
</organism>
<dbReference type="GO" id="GO:0003785">
    <property type="term" value="F:actin monomer binding"/>
    <property type="evidence" value="ECO:0007669"/>
    <property type="project" value="TreeGrafter"/>
</dbReference>
<dbReference type="Pfam" id="PF00235">
    <property type="entry name" value="Profilin"/>
    <property type="match status" value="1"/>
</dbReference>
<dbReference type="GO" id="GO:0005938">
    <property type="term" value="C:cell cortex"/>
    <property type="evidence" value="ECO:0007669"/>
    <property type="project" value="TreeGrafter"/>
</dbReference>
<evidence type="ECO:0000313" key="8">
    <source>
        <dbReference type="Proteomes" id="UP000326289"/>
    </source>
</evidence>
<dbReference type="InterPro" id="IPR027310">
    <property type="entry name" value="Profilin_CS"/>
</dbReference>
<accession>A0A5N6JM81</accession>
<dbReference type="PANTHER" id="PTHR11604:SF0">
    <property type="entry name" value="PROFILIN"/>
    <property type="match status" value="1"/>
</dbReference>
<dbReference type="Proteomes" id="UP000326289">
    <property type="component" value="Unassembled WGS sequence"/>
</dbReference>
<evidence type="ECO:0000256" key="6">
    <source>
        <dbReference type="RuleBase" id="RU003909"/>
    </source>
</evidence>